<evidence type="ECO:0000256" key="1">
    <source>
        <dbReference type="SAM" id="MobiDB-lite"/>
    </source>
</evidence>
<reference evidence="2 3" key="1">
    <citation type="submission" date="2024-02" db="EMBL/GenBank/DDBJ databases">
        <title>A draft genome for the cacao thread blight pathogen Marasmius crinis-equi.</title>
        <authorList>
            <person name="Cohen S.P."/>
            <person name="Baruah I.K."/>
            <person name="Amoako-Attah I."/>
            <person name="Bukari Y."/>
            <person name="Meinhardt L.W."/>
            <person name="Bailey B.A."/>
        </authorList>
    </citation>
    <scope>NUCLEOTIDE SEQUENCE [LARGE SCALE GENOMIC DNA]</scope>
    <source>
        <strain evidence="2 3">GH-76</strain>
    </source>
</reference>
<sequence length="598" mass="65510">MVNPGAFHGSRRTFLESAVPDYFKAVQEGVGPEFLQTAIRRYLKHYPVDLLDDVEPSDAQLASVNNDEASEDVYPPAKEPDETEEPFKQRERAFEEYKKNTKTKIYQITWWFKYRYNKQHEGAMKGEPHPLDILLANLAGVTLTKPGRMRTAYNVWGKENQELIDELIAERQESKAKDASDEEGSDSGEAEGSKTRKGKGKSRKKGKRFVKNGEEAFLAVRQEITMAEFAKLSDEVQQEWKTKAEEEHKARLENWKAVQKAEFSTLPEDRQRCIDRLVKFMQPILDGVSKATGWPCTFIAGGPEPADAGRLNILSIHSGTTAGPIPMTFGTACRLAFKKYWIPVFTAFLQMCFSMEESKARSLVDTDMTSLRSQLAQLSGDTTATVDGVEIPPPDGVMKDIQDMITTGTTDGGKGKAKAKEVEDKKKRPERKQEKRSDSERSQRIAMLRQTAGQSQKSTLPVATATGGPNSQCGPSNTTTTRAKAALSHPRAAVASGDTITPAGALDASVPPHPPATAPNASTTDFGRHTPSPSSSSSAPLARTAAVPSRNTSPEPSPPPEPPVSPPHQITAVSSSRLRSPPPPPLSPLHMMSPMPSF</sequence>
<accession>A0ABR3F2H1</accession>
<feature type="compositionally biased region" description="Polar residues" evidence="1">
    <location>
        <begin position="451"/>
        <end position="482"/>
    </location>
</feature>
<comment type="caution">
    <text evidence="2">The sequence shown here is derived from an EMBL/GenBank/DDBJ whole genome shotgun (WGS) entry which is preliminary data.</text>
</comment>
<feature type="region of interest" description="Disordered" evidence="1">
    <location>
        <begin position="63"/>
        <end position="88"/>
    </location>
</feature>
<feature type="region of interest" description="Disordered" evidence="1">
    <location>
        <begin position="172"/>
        <end position="207"/>
    </location>
</feature>
<feature type="compositionally biased region" description="Basic residues" evidence="1">
    <location>
        <begin position="195"/>
        <end position="207"/>
    </location>
</feature>
<dbReference type="EMBL" id="JBAHYK010001167">
    <property type="protein sequence ID" value="KAL0569215.1"/>
    <property type="molecule type" value="Genomic_DNA"/>
</dbReference>
<feature type="compositionally biased region" description="Low complexity" evidence="1">
    <location>
        <begin position="588"/>
        <end position="598"/>
    </location>
</feature>
<evidence type="ECO:0000313" key="3">
    <source>
        <dbReference type="Proteomes" id="UP001465976"/>
    </source>
</evidence>
<organism evidence="2 3">
    <name type="scientific">Marasmius crinis-equi</name>
    <dbReference type="NCBI Taxonomy" id="585013"/>
    <lineage>
        <taxon>Eukaryota</taxon>
        <taxon>Fungi</taxon>
        <taxon>Dikarya</taxon>
        <taxon>Basidiomycota</taxon>
        <taxon>Agaricomycotina</taxon>
        <taxon>Agaricomycetes</taxon>
        <taxon>Agaricomycetidae</taxon>
        <taxon>Agaricales</taxon>
        <taxon>Marasmiineae</taxon>
        <taxon>Marasmiaceae</taxon>
        <taxon>Marasmius</taxon>
    </lineage>
</organism>
<name>A0ABR3F2H1_9AGAR</name>
<feature type="compositionally biased region" description="Basic and acidic residues" evidence="1">
    <location>
        <begin position="418"/>
        <end position="443"/>
    </location>
</feature>
<dbReference type="Proteomes" id="UP001465976">
    <property type="component" value="Unassembled WGS sequence"/>
</dbReference>
<proteinExistence type="predicted"/>
<gene>
    <name evidence="2" type="primary">RBT1_27</name>
    <name evidence="2" type="ORF">V5O48_012752</name>
</gene>
<protein>
    <submittedName>
        <fullName evidence="2">SERTA domain-containing protein 3</fullName>
    </submittedName>
</protein>
<feature type="region of interest" description="Disordered" evidence="1">
    <location>
        <begin position="381"/>
        <end position="400"/>
    </location>
</feature>
<feature type="region of interest" description="Disordered" evidence="1">
    <location>
        <begin position="405"/>
        <end position="598"/>
    </location>
</feature>
<evidence type="ECO:0000313" key="2">
    <source>
        <dbReference type="EMBL" id="KAL0569215.1"/>
    </source>
</evidence>
<feature type="compositionally biased region" description="Acidic residues" evidence="1">
    <location>
        <begin position="180"/>
        <end position="189"/>
    </location>
</feature>
<feature type="compositionally biased region" description="Pro residues" evidence="1">
    <location>
        <begin position="555"/>
        <end position="566"/>
    </location>
</feature>
<keyword evidence="3" id="KW-1185">Reference proteome</keyword>